<protein>
    <submittedName>
        <fullName evidence="2">Metal dependent phosphohydrolase</fullName>
    </submittedName>
</protein>
<feature type="domain" description="HD" evidence="1">
    <location>
        <begin position="23"/>
        <end position="102"/>
    </location>
</feature>
<dbReference type="Proteomes" id="UP000034488">
    <property type="component" value="Unassembled WGS sequence"/>
</dbReference>
<evidence type="ECO:0000259" key="1">
    <source>
        <dbReference type="Pfam" id="PF01966"/>
    </source>
</evidence>
<accession>A0A0G0AD68</accession>
<dbReference type="SUPFAM" id="SSF109604">
    <property type="entry name" value="HD-domain/PDEase-like"/>
    <property type="match status" value="1"/>
</dbReference>
<organism evidence="2 3">
    <name type="scientific">candidate division WS6 bacterium GW2011_GWB1_33_6</name>
    <dbReference type="NCBI Taxonomy" id="1619088"/>
    <lineage>
        <taxon>Bacteria</taxon>
        <taxon>Candidatus Dojkabacteria</taxon>
    </lineage>
</organism>
<gene>
    <name evidence="2" type="ORF">UR47_C0015G0003</name>
</gene>
<dbReference type="GO" id="GO:0016787">
    <property type="term" value="F:hydrolase activity"/>
    <property type="evidence" value="ECO:0007669"/>
    <property type="project" value="UniProtKB-KW"/>
</dbReference>
<dbReference type="AlphaFoldDB" id="A0A0G0AD68"/>
<proteinExistence type="predicted"/>
<sequence length="193" mass="22059">MISREKALELLNTYVKTEWLKLHMRESEIIMIGLAKEFGEDEYTWGLAGLLHDLDFDYVNKDPQRHVLEFDSVLQLEGLNIGDDIPRDVYHAIKAHYESHPKIDEKRESKMDFALSAAENLSGFLVACALVMPDKKIGSVQVESVIKKLKKKDFAKAVSREYIYDIEKTGISLNRFIEIALVQMNSIADEIGL</sequence>
<evidence type="ECO:0000313" key="3">
    <source>
        <dbReference type="Proteomes" id="UP000034488"/>
    </source>
</evidence>
<dbReference type="PANTHER" id="PTHR38659:SF1">
    <property type="entry name" value="METAL DEPENDENT PHOSPHOHYDROLASE"/>
    <property type="match status" value="1"/>
</dbReference>
<dbReference type="PANTHER" id="PTHR38659">
    <property type="entry name" value="METAL-DEPENDENT PHOSPHOHYDROLASE"/>
    <property type="match status" value="1"/>
</dbReference>
<name>A0A0G0AD68_9BACT</name>
<reference evidence="2 3" key="1">
    <citation type="journal article" date="2015" name="Nature">
        <title>rRNA introns, odd ribosomes, and small enigmatic genomes across a large radiation of phyla.</title>
        <authorList>
            <person name="Brown C.T."/>
            <person name="Hug L.A."/>
            <person name="Thomas B.C."/>
            <person name="Sharon I."/>
            <person name="Castelle C.J."/>
            <person name="Singh A."/>
            <person name="Wilkins M.J."/>
            <person name="Williams K.H."/>
            <person name="Banfield J.F."/>
        </authorList>
    </citation>
    <scope>NUCLEOTIDE SEQUENCE [LARGE SCALE GENOMIC DNA]</scope>
</reference>
<keyword evidence="2" id="KW-0378">Hydrolase</keyword>
<dbReference type="Pfam" id="PF01966">
    <property type="entry name" value="HD"/>
    <property type="match status" value="1"/>
</dbReference>
<evidence type="ECO:0000313" key="2">
    <source>
        <dbReference type="EMBL" id="KKP54523.1"/>
    </source>
</evidence>
<comment type="caution">
    <text evidence="2">The sequence shown here is derived from an EMBL/GenBank/DDBJ whole genome shotgun (WGS) entry which is preliminary data.</text>
</comment>
<dbReference type="InterPro" id="IPR006674">
    <property type="entry name" value="HD_domain"/>
</dbReference>
<dbReference type="EMBL" id="LBPI01000015">
    <property type="protein sequence ID" value="KKP54523.1"/>
    <property type="molecule type" value="Genomic_DNA"/>
</dbReference>